<evidence type="ECO:0000256" key="2">
    <source>
        <dbReference type="ARBA" id="ARBA00008467"/>
    </source>
</evidence>
<dbReference type="PROSITE" id="PS52004">
    <property type="entry name" value="KS3_2"/>
    <property type="match status" value="1"/>
</dbReference>
<dbReference type="Proteomes" id="UP000095564">
    <property type="component" value="Unassembled WGS sequence"/>
</dbReference>
<dbReference type="InterPro" id="IPR000794">
    <property type="entry name" value="Beta-ketoacyl_synthase"/>
</dbReference>
<dbReference type="SMART" id="SM00825">
    <property type="entry name" value="PKS_KS"/>
    <property type="match status" value="1"/>
</dbReference>
<evidence type="ECO:0000256" key="12">
    <source>
        <dbReference type="ARBA" id="ARBA00047318"/>
    </source>
</evidence>
<evidence type="ECO:0000256" key="6">
    <source>
        <dbReference type="ARBA" id="ARBA00022679"/>
    </source>
</evidence>
<dbReference type="InterPro" id="IPR016039">
    <property type="entry name" value="Thiolase-like"/>
</dbReference>
<evidence type="ECO:0000256" key="5">
    <source>
        <dbReference type="ARBA" id="ARBA00022516"/>
    </source>
</evidence>
<dbReference type="Pfam" id="PF00109">
    <property type="entry name" value="ketoacyl-synt"/>
    <property type="match status" value="1"/>
</dbReference>
<keyword evidence="5 14" id="KW-0444">Lipid biosynthesis</keyword>
<feature type="active site" description="For beta-ketoacyl synthase activity" evidence="15">
    <location>
        <position position="165"/>
    </location>
</feature>
<evidence type="ECO:0000256" key="15">
    <source>
        <dbReference type="PIRSR" id="PIRSR000447-1"/>
    </source>
</evidence>
<evidence type="ECO:0000256" key="16">
    <source>
        <dbReference type="RuleBase" id="RU003694"/>
    </source>
</evidence>
<dbReference type="InterPro" id="IPR020841">
    <property type="entry name" value="PKS_Beta-ketoAc_synthase_dom"/>
</dbReference>
<keyword evidence="9 14" id="KW-0275">Fatty acid biosynthesis</keyword>
<dbReference type="InterPro" id="IPR017568">
    <property type="entry name" value="3-oxoacyl-ACP_synth-2"/>
</dbReference>
<comment type="pathway">
    <text evidence="1 14">Lipid metabolism; fatty acid biosynthesis.</text>
</comment>
<organism evidence="18 19">
    <name type="scientific">Anaerostipes hadrus</name>
    <dbReference type="NCBI Taxonomy" id="649756"/>
    <lineage>
        <taxon>Bacteria</taxon>
        <taxon>Bacillati</taxon>
        <taxon>Bacillota</taxon>
        <taxon>Clostridia</taxon>
        <taxon>Lachnospirales</taxon>
        <taxon>Lachnospiraceae</taxon>
        <taxon>Anaerostipes</taxon>
    </lineage>
</organism>
<keyword evidence="6 14" id="KW-0808">Transferase</keyword>
<keyword evidence="10 14" id="KW-0012">Acyltransferase</keyword>
<evidence type="ECO:0000256" key="1">
    <source>
        <dbReference type="ARBA" id="ARBA00005194"/>
    </source>
</evidence>
<keyword evidence="8" id="KW-0443">Lipid metabolism</keyword>
<dbReference type="NCBIfam" id="NF005589">
    <property type="entry name" value="PRK07314.1"/>
    <property type="match status" value="1"/>
</dbReference>
<dbReference type="RefSeq" id="WP_055160646.1">
    <property type="nucleotide sequence ID" value="NZ_CZAU01000019.1"/>
</dbReference>
<dbReference type="PANTHER" id="PTHR11712:SF336">
    <property type="entry name" value="3-OXOACYL-[ACYL-CARRIER-PROTEIN] SYNTHASE, MITOCHONDRIAL"/>
    <property type="match status" value="1"/>
</dbReference>
<dbReference type="EC" id="2.3.1.179" evidence="3 14"/>
<dbReference type="UniPathway" id="UPA00094"/>
<evidence type="ECO:0000256" key="14">
    <source>
        <dbReference type="PIRNR" id="PIRNR000447"/>
    </source>
</evidence>
<keyword evidence="7" id="KW-0276">Fatty acid metabolism</keyword>
<comment type="similarity">
    <text evidence="2 14 16">Belongs to the thiolase-like superfamily. Beta-ketoacyl-ACP synthases family.</text>
</comment>
<dbReference type="InterPro" id="IPR014030">
    <property type="entry name" value="Ketoacyl_synth_N"/>
</dbReference>
<dbReference type="CDD" id="cd00834">
    <property type="entry name" value="KAS_I_II"/>
    <property type="match status" value="1"/>
</dbReference>
<evidence type="ECO:0000259" key="17">
    <source>
        <dbReference type="PROSITE" id="PS52004"/>
    </source>
</evidence>
<evidence type="ECO:0000256" key="9">
    <source>
        <dbReference type="ARBA" id="ARBA00023160"/>
    </source>
</evidence>
<accession>A0A174QE02</accession>
<dbReference type="PROSITE" id="PS00606">
    <property type="entry name" value="KS3_1"/>
    <property type="match status" value="1"/>
</dbReference>
<evidence type="ECO:0000313" key="18">
    <source>
        <dbReference type="EMBL" id="CUP70191.1"/>
    </source>
</evidence>
<dbReference type="SUPFAM" id="SSF53901">
    <property type="entry name" value="Thiolase-like"/>
    <property type="match status" value="2"/>
</dbReference>
<sequence>MKSMKRVVVTGMGAITPIGNSVEEFWNGIKEQKIGFAPITYFDATEYKAHLAAEVKGFNAKDYMSPKAARRMELFSQYAVAATKEAIEDAGLDLEKEDTTRIGVSVGCGVGSLQMIETTTRTLDKKGPNRVKPLAVPMMISNMAAGNVSIAFGLRGKSINVVTACATGTQSIGEAYRSIQVGEADVMVAGGTEAAVSEVAVGGFAALTALSGSDDPKRASIPFDKERDGFVIGEGSGIVVLESLEHAQARGADILAEVVGYGATSDAFHITSPCEDGEGAARAMVFAMDEAGITPDKVDYINAHGTSTHANDLFETKAIKKALGEHAYDVKISSTKSMIGHGLGAAGAIEFITCIKSIEEDYIHPTVGLKVPDEECDLDYTLEPVTDRKVNYVMSNSLGFGGHNATLLVKKFED</sequence>
<comment type="catalytic activity">
    <reaction evidence="13 14">
        <text>a fatty acyl-[ACP] + malonyl-[ACP] + H(+) = a 3-oxoacyl-[ACP] + holo-[ACP] + CO2</text>
        <dbReference type="Rhea" id="RHEA:22836"/>
        <dbReference type="Rhea" id="RHEA-COMP:9623"/>
        <dbReference type="Rhea" id="RHEA-COMP:9685"/>
        <dbReference type="Rhea" id="RHEA-COMP:9916"/>
        <dbReference type="Rhea" id="RHEA-COMP:14125"/>
        <dbReference type="ChEBI" id="CHEBI:15378"/>
        <dbReference type="ChEBI" id="CHEBI:16526"/>
        <dbReference type="ChEBI" id="CHEBI:64479"/>
        <dbReference type="ChEBI" id="CHEBI:78449"/>
        <dbReference type="ChEBI" id="CHEBI:78776"/>
        <dbReference type="ChEBI" id="CHEBI:138651"/>
    </reaction>
</comment>
<dbReference type="PIRSF" id="PIRSF000447">
    <property type="entry name" value="KAS_II"/>
    <property type="match status" value="1"/>
</dbReference>
<name>A0A174QE02_ANAHA</name>
<dbReference type="OrthoDB" id="9808669at2"/>
<dbReference type="FunFam" id="3.40.47.10:FF:000009">
    <property type="entry name" value="3-oxoacyl-[acyl-carrier-protein] synthase 2"/>
    <property type="match status" value="1"/>
</dbReference>
<protein>
    <recommendedName>
        <fullName evidence="4 14">3-oxoacyl-[acyl-carrier-protein] synthase 2</fullName>
        <ecNumber evidence="3 14">2.3.1.179</ecNumber>
    </recommendedName>
</protein>
<dbReference type="Gene3D" id="3.40.47.10">
    <property type="match status" value="1"/>
</dbReference>
<comment type="function">
    <text evidence="11 14">Involved in the type II fatty acid elongation cycle. Catalyzes the elongation of a wide range of acyl-ACP by the addition of two carbons from malonyl-ACP to an acyl acceptor. Can efficiently catalyze the conversion of palmitoleoyl-ACP (cis-hexadec-9-enoyl-ACP) to cis-vaccenoyl-ACP (cis-octadec-11-enoyl-ACP), an essential step in the thermal regulation of fatty acid composition.</text>
</comment>
<evidence type="ECO:0000256" key="7">
    <source>
        <dbReference type="ARBA" id="ARBA00022832"/>
    </source>
</evidence>
<evidence type="ECO:0000256" key="8">
    <source>
        <dbReference type="ARBA" id="ARBA00023098"/>
    </source>
</evidence>
<dbReference type="Pfam" id="PF02801">
    <property type="entry name" value="Ketoacyl-synt_C"/>
    <property type="match status" value="1"/>
</dbReference>
<dbReference type="NCBIfam" id="TIGR03150">
    <property type="entry name" value="fabF"/>
    <property type="match status" value="1"/>
</dbReference>
<dbReference type="EMBL" id="CZAU01000019">
    <property type="protein sequence ID" value="CUP70191.1"/>
    <property type="molecule type" value="Genomic_DNA"/>
</dbReference>
<dbReference type="AlphaFoldDB" id="A0A174QE02"/>
<proteinExistence type="inferred from homology"/>
<evidence type="ECO:0000256" key="4">
    <source>
        <dbReference type="ARBA" id="ARBA00014657"/>
    </source>
</evidence>
<evidence type="ECO:0000256" key="11">
    <source>
        <dbReference type="ARBA" id="ARBA00024006"/>
    </source>
</evidence>
<dbReference type="InterPro" id="IPR018201">
    <property type="entry name" value="Ketoacyl_synth_AS"/>
</dbReference>
<evidence type="ECO:0000256" key="3">
    <source>
        <dbReference type="ARBA" id="ARBA00012356"/>
    </source>
</evidence>
<dbReference type="GO" id="GO:0004315">
    <property type="term" value="F:3-oxoacyl-[acyl-carrier-protein] synthase activity"/>
    <property type="evidence" value="ECO:0007669"/>
    <property type="project" value="UniProtKB-UniRule"/>
</dbReference>
<gene>
    <name evidence="18" type="primary">fabF</name>
    <name evidence="18" type="ORF">ERS852520_01967</name>
</gene>
<reference evidence="18 19" key="1">
    <citation type="submission" date="2015-09" db="EMBL/GenBank/DDBJ databases">
        <authorList>
            <consortium name="Pathogen Informatics"/>
        </authorList>
    </citation>
    <scope>NUCLEOTIDE SEQUENCE [LARGE SCALE GENOMIC DNA]</scope>
    <source>
        <strain evidence="18 19">2789STDY5834908</strain>
    </source>
</reference>
<comment type="catalytic activity">
    <reaction evidence="12 14">
        <text>(9Z)-hexadecenoyl-[ACP] + malonyl-[ACP] + H(+) = 3-oxo-(11Z)-octadecenoyl-[ACP] + holo-[ACP] + CO2</text>
        <dbReference type="Rhea" id="RHEA:55040"/>
        <dbReference type="Rhea" id="RHEA-COMP:9623"/>
        <dbReference type="Rhea" id="RHEA-COMP:9685"/>
        <dbReference type="Rhea" id="RHEA-COMP:10800"/>
        <dbReference type="Rhea" id="RHEA-COMP:14074"/>
        <dbReference type="ChEBI" id="CHEBI:15378"/>
        <dbReference type="ChEBI" id="CHEBI:16526"/>
        <dbReference type="ChEBI" id="CHEBI:64479"/>
        <dbReference type="ChEBI" id="CHEBI:78449"/>
        <dbReference type="ChEBI" id="CHEBI:83989"/>
        <dbReference type="ChEBI" id="CHEBI:138538"/>
        <dbReference type="EC" id="2.3.1.179"/>
    </reaction>
</comment>
<dbReference type="PANTHER" id="PTHR11712">
    <property type="entry name" value="POLYKETIDE SYNTHASE-RELATED"/>
    <property type="match status" value="1"/>
</dbReference>
<evidence type="ECO:0000256" key="10">
    <source>
        <dbReference type="ARBA" id="ARBA00023315"/>
    </source>
</evidence>
<dbReference type="InterPro" id="IPR014031">
    <property type="entry name" value="Ketoacyl_synth_C"/>
</dbReference>
<feature type="domain" description="Ketosynthase family 3 (KS3)" evidence="17">
    <location>
        <begin position="4"/>
        <end position="411"/>
    </location>
</feature>
<evidence type="ECO:0000313" key="19">
    <source>
        <dbReference type="Proteomes" id="UP000095564"/>
    </source>
</evidence>
<dbReference type="GO" id="GO:0005829">
    <property type="term" value="C:cytosol"/>
    <property type="evidence" value="ECO:0007669"/>
    <property type="project" value="TreeGrafter"/>
</dbReference>
<dbReference type="GO" id="GO:0006633">
    <property type="term" value="P:fatty acid biosynthetic process"/>
    <property type="evidence" value="ECO:0007669"/>
    <property type="project" value="UniProtKB-UniRule"/>
</dbReference>
<evidence type="ECO:0000256" key="13">
    <source>
        <dbReference type="ARBA" id="ARBA00047659"/>
    </source>
</evidence>